<evidence type="ECO:0000256" key="1">
    <source>
        <dbReference type="ARBA" id="ARBA00001849"/>
    </source>
</evidence>
<evidence type="ECO:0000256" key="2">
    <source>
        <dbReference type="ARBA" id="ARBA00004496"/>
    </source>
</evidence>
<name>A0A076P649_FLAPS</name>
<dbReference type="Pfam" id="PF00773">
    <property type="entry name" value="RNB"/>
    <property type="match status" value="1"/>
</dbReference>
<evidence type="ECO:0000256" key="5">
    <source>
        <dbReference type="ARBA" id="ARBA00022801"/>
    </source>
</evidence>
<dbReference type="PANTHER" id="PTHR23355">
    <property type="entry name" value="RIBONUCLEASE"/>
    <property type="match status" value="1"/>
</dbReference>
<dbReference type="GO" id="GO:0008859">
    <property type="term" value="F:exoribonuclease II activity"/>
    <property type="evidence" value="ECO:0007669"/>
    <property type="project" value="UniProtKB-UniRule"/>
</dbReference>
<dbReference type="EC" id="3.1.13.1" evidence="8"/>
<dbReference type="InterPro" id="IPR040476">
    <property type="entry name" value="CSD2"/>
</dbReference>
<dbReference type="NCBIfam" id="TIGR02063">
    <property type="entry name" value="RNase_R"/>
    <property type="match status" value="1"/>
</dbReference>
<keyword evidence="3 8" id="KW-0963">Cytoplasm</keyword>
<dbReference type="Pfam" id="PF17876">
    <property type="entry name" value="CSD2"/>
    <property type="match status" value="1"/>
</dbReference>
<dbReference type="PANTHER" id="PTHR23355:SF9">
    <property type="entry name" value="DIS3-LIKE EXONUCLEASE 2"/>
    <property type="match status" value="1"/>
</dbReference>
<dbReference type="InterPro" id="IPR012340">
    <property type="entry name" value="NA-bd_OB-fold"/>
</dbReference>
<keyword evidence="4 8" id="KW-0540">Nuclease</keyword>
<gene>
    <name evidence="8 9" type="primary">rnr</name>
    <name evidence="9" type="ORF">H0H26_01180</name>
</gene>
<evidence type="ECO:0000256" key="7">
    <source>
        <dbReference type="ARBA" id="ARBA00022884"/>
    </source>
</evidence>
<evidence type="ECO:0000256" key="8">
    <source>
        <dbReference type="HAMAP-Rule" id="MF_01895"/>
    </source>
</evidence>
<dbReference type="Gene3D" id="2.40.50.140">
    <property type="entry name" value="Nucleic acid-binding proteins"/>
    <property type="match status" value="3"/>
</dbReference>
<dbReference type="Pfam" id="PF00575">
    <property type="entry name" value="S1"/>
    <property type="match status" value="1"/>
</dbReference>
<keyword evidence="6 8" id="KW-0269">Exonuclease</keyword>
<dbReference type="InterPro" id="IPR011129">
    <property type="entry name" value="CSD"/>
</dbReference>
<comment type="similarity">
    <text evidence="8">Belongs to the RNR ribonuclease family. RNase R subfamily.</text>
</comment>
<dbReference type="InterPro" id="IPR050180">
    <property type="entry name" value="RNR_Ribonuclease"/>
</dbReference>
<dbReference type="OMA" id="DWYEYRS"/>
<comment type="catalytic activity">
    <reaction evidence="1 8">
        <text>Exonucleolytic cleavage in the 3'- to 5'-direction to yield nucleoside 5'-phosphates.</text>
        <dbReference type="EC" id="3.1.13.1"/>
    </reaction>
</comment>
<accession>A0A076P649</accession>
<dbReference type="InterPro" id="IPR022966">
    <property type="entry name" value="RNase_II/R_CS"/>
</dbReference>
<dbReference type="InterPro" id="IPR004476">
    <property type="entry name" value="RNase_II/RNase_R"/>
</dbReference>
<comment type="function">
    <text evidence="8">3'-5' exoribonuclease that releases 5'-nucleoside monophosphates and is involved in maturation of structured RNAs.</text>
</comment>
<dbReference type="InterPro" id="IPR003029">
    <property type="entry name" value="S1_domain"/>
</dbReference>
<keyword evidence="5 8" id="KW-0378">Hydrolase</keyword>
<dbReference type="HAMAP" id="MF_01895">
    <property type="entry name" value="RNase_R"/>
    <property type="match status" value="1"/>
</dbReference>
<sequence>MSKMPKKFGKKEKDFSTKILKVLSQNANKPFNYKQISALLEVDDTKSRNEIIKDLKILASQKKIVETEPGKYLVKGISQDYYEGKIDMTSRKTAYFVCPDFGEDVFIPTNNLNHALDKDIVKVYVYNRRKGKRPEGEVIEVVERAKTDFVGVIDIQKNFAFVSTANPKMYTDIFIPLAKIAEAQQGDVVLVHIEDWPKKADSPFGAVTKVLGKPGEHNTEIHAILAEYGLPSEFPVEVEIFAQKIDTSIQESEIAKRRDMRQTLTFTIDPKDAKDFDDALSFKKLENGNYEIGIHIADVSHYLQEGTILDDEAYQRATSVYLVDRVVPMLPEVLSNFACSLRPNEEKYTFSAIFEIDEKATVINQWFGRTVIDSNQRFAYEEAQYIIETKDNTIPVDISITGSSYIVSDEIVAATLKLDELAKIMRRKRMNDGAISFDKVEVKFNLSQDGEPEGVFFKVSKDANHLIEEFMLLANRKVAEYIGKQKKTFIYRIHDEPNEDKLFAMQAVIAKFGYKIDFRGGEISKSLNALMAEVNGTKEQNLIDTLAIRTMSKAKYSTENIGHYGLAFDYYSHFTSPIRRYPDVMVHRLLQFYLDGGKSVDQETYETKCQHTSNMESLATNAERDSIKYMQVKYMQNHQDQEFLGVISGVTEWGIYVEIIENKCEGMVRIRDIKDDYYTFDEKQYALVGEISKSLLQLGDQVWVKVKNADLVKKQLDFNFLRKQ</sequence>
<dbReference type="KEGG" id="fpv:IA03_12365"/>
<organism evidence="9 10">
    <name type="scientific">Flavobacterium psychrophilum</name>
    <dbReference type="NCBI Taxonomy" id="96345"/>
    <lineage>
        <taxon>Bacteria</taxon>
        <taxon>Pseudomonadati</taxon>
        <taxon>Bacteroidota</taxon>
        <taxon>Flavobacteriia</taxon>
        <taxon>Flavobacteriales</taxon>
        <taxon>Flavobacteriaceae</taxon>
        <taxon>Flavobacterium</taxon>
    </lineage>
</organism>
<reference evidence="9 10" key="1">
    <citation type="submission" date="2020-07" db="EMBL/GenBank/DDBJ databases">
        <title>Genomic characterization of Flavobacterium psychrophilum strains.</title>
        <authorList>
            <person name="Castillo D."/>
            <person name="Jorgensen J."/>
            <person name="Middelboe M."/>
        </authorList>
    </citation>
    <scope>NUCLEOTIDE SEQUENCE [LARGE SCALE GENOMIC DNA]</scope>
    <source>
        <strain evidence="9 10">FPS-R7</strain>
    </source>
</reference>
<evidence type="ECO:0000313" key="10">
    <source>
        <dbReference type="Proteomes" id="UP000596329"/>
    </source>
</evidence>
<evidence type="ECO:0000256" key="6">
    <source>
        <dbReference type="ARBA" id="ARBA00022839"/>
    </source>
</evidence>
<evidence type="ECO:0000313" key="9">
    <source>
        <dbReference type="EMBL" id="QRE04247.1"/>
    </source>
</evidence>
<dbReference type="KEGG" id="fpw:IA04_12250"/>
<dbReference type="GO" id="GO:0003723">
    <property type="term" value="F:RNA binding"/>
    <property type="evidence" value="ECO:0007669"/>
    <property type="project" value="UniProtKB-UniRule"/>
</dbReference>
<dbReference type="CDD" id="cd04471">
    <property type="entry name" value="S1_RNase_R"/>
    <property type="match status" value="1"/>
</dbReference>
<dbReference type="InterPro" id="IPR013223">
    <property type="entry name" value="RNase_B_OB_dom"/>
</dbReference>
<dbReference type="RefSeq" id="WP_011964576.1">
    <property type="nucleotide sequence ID" value="NZ_CBCRUL010000002.1"/>
</dbReference>
<dbReference type="SUPFAM" id="SSF50249">
    <property type="entry name" value="Nucleic acid-binding proteins"/>
    <property type="match status" value="3"/>
</dbReference>
<dbReference type="Proteomes" id="UP000596329">
    <property type="component" value="Chromosome"/>
</dbReference>
<proteinExistence type="inferred from homology"/>
<dbReference type="NCBIfam" id="TIGR00358">
    <property type="entry name" value="3_prime_RNase"/>
    <property type="match status" value="1"/>
</dbReference>
<dbReference type="SMART" id="SM00955">
    <property type="entry name" value="RNB"/>
    <property type="match status" value="1"/>
</dbReference>
<dbReference type="Pfam" id="PF08206">
    <property type="entry name" value="OB_RNB"/>
    <property type="match status" value="1"/>
</dbReference>
<dbReference type="InterPro" id="IPR001900">
    <property type="entry name" value="RNase_II/R"/>
</dbReference>
<protein>
    <recommendedName>
        <fullName evidence="8">Ribonuclease R</fullName>
        <shortName evidence="8">RNase R</shortName>
        <ecNumber evidence="8">3.1.13.1</ecNumber>
    </recommendedName>
</protein>
<evidence type="ECO:0000256" key="4">
    <source>
        <dbReference type="ARBA" id="ARBA00022722"/>
    </source>
</evidence>
<dbReference type="GO" id="GO:0005829">
    <property type="term" value="C:cytosol"/>
    <property type="evidence" value="ECO:0007669"/>
    <property type="project" value="TreeGrafter"/>
</dbReference>
<comment type="subcellular location">
    <subcellularLocation>
        <location evidence="2 8">Cytoplasm</location>
    </subcellularLocation>
</comment>
<dbReference type="GO" id="GO:0006402">
    <property type="term" value="P:mRNA catabolic process"/>
    <property type="evidence" value="ECO:0007669"/>
    <property type="project" value="TreeGrafter"/>
</dbReference>
<dbReference type="KEGG" id="fpq:IB65_12590"/>
<dbReference type="InterPro" id="IPR011805">
    <property type="entry name" value="RNase_R"/>
</dbReference>
<dbReference type="PROSITE" id="PS50126">
    <property type="entry name" value="S1"/>
    <property type="match status" value="1"/>
</dbReference>
<dbReference type="SMART" id="SM00357">
    <property type="entry name" value="CSP"/>
    <property type="match status" value="2"/>
</dbReference>
<dbReference type="AlphaFoldDB" id="A0A076P649"/>
<dbReference type="EMBL" id="CP059075">
    <property type="protein sequence ID" value="QRE04247.1"/>
    <property type="molecule type" value="Genomic_DNA"/>
</dbReference>
<dbReference type="KEGG" id="fpk:IA06_12325"/>
<evidence type="ECO:0000256" key="3">
    <source>
        <dbReference type="ARBA" id="ARBA00022490"/>
    </source>
</evidence>
<dbReference type="KEGG" id="fpc:FPSM_02625"/>
<dbReference type="PROSITE" id="PS01175">
    <property type="entry name" value="RIBONUCLEASE_II"/>
    <property type="match status" value="1"/>
</dbReference>
<keyword evidence="7 8" id="KW-0694">RNA-binding</keyword>